<comment type="caution">
    <text evidence="1">The sequence shown here is derived from an EMBL/GenBank/DDBJ whole genome shotgun (WGS) entry which is preliminary data.</text>
</comment>
<name>A0A645EZA8_9ZZZZ</name>
<accession>A0A645EZA8</accession>
<sequence>MTYLIIPSTVASPIVYAIGLVKDGVISITSSITLSCKSYAYSYYGKDSSSGLKSKTLKNCGHKYVVNDGNHKEFNNKVYYDGLVYKNNSYRLSEKIVNNLYGVDYEVE</sequence>
<gene>
    <name evidence="1" type="ORF">SDC9_153848</name>
</gene>
<proteinExistence type="predicted"/>
<dbReference type="EMBL" id="VSSQ01052520">
    <property type="protein sequence ID" value="MPN06592.1"/>
    <property type="molecule type" value="Genomic_DNA"/>
</dbReference>
<organism evidence="1">
    <name type="scientific">bioreactor metagenome</name>
    <dbReference type="NCBI Taxonomy" id="1076179"/>
    <lineage>
        <taxon>unclassified sequences</taxon>
        <taxon>metagenomes</taxon>
        <taxon>ecological metagenomes</taxon>
    </lineage>
</organism>
<dbReference type="AlphaFoldDB" id="A0A645EZA8"/>
<protein>
    <submittedName>
        <fullName evidence="1">Uncharacterized protein</fullName>
    </submittedName>
</protein>
<reference evidence="1" key="1">
    <citation type="submission" date="2019-08" db="EMBL/GenBank/DDBJ databases">
        <authorList>
            <person name="Kucharzyk K."/>
            <person name="Murdoch R.W."/>
            <person name="Higgins S."/>
            <person name="Loffler F."/>
        </authorList>
    </citation>
    <scope>NUCLEOTIDE SEQUENCE</scope>
</reference>
<evidence type="ECO:0000313" key="1">
    <source>
        <dbReference type="EMBL" id="MPN06592.1"/>
    </source>
</evidence>